<feature type="transmembrane region" description="Helical" evidence="7">
    <location>
        <begin position="171"/>
        <end position="191"/>
    </location>
</feature>
<evidence type="ECO:0000256" key="5">
    <source>
        <dbReference type="ARBA" id="ARBA00022989"/>
    </source>
</evidence>
<dbReference type="InterPro" id="IPR019305">
    <property type="entry name" value="Uncharacterised_Smp"/>
</dbReference>
<protein>
    <recommendedName>
        <fullName evidence="10">Virulence factor, hemolysin regulator</fullName>
    </recommendedName>
</protein>
<keyword evidence="5 7" id="KW-1133">Transmembrane helix</keyword>
<gene>
    <name evidence="8" type="ORF">K6Y31_06470</name>
</gene>
<reference evidence="8 9" key="1">
    <citation type="journal article" date="2022" name="Environ. Microbiol. Rep.">
        <title>Eco-phylogenetic analyses reveal divergent evolution of vitamin B12 metabolism in the marine bacterial family 'Psychromonadaceae'.</title>
        <authorList>
            <person name="Jin X."/>
            <person name="Yang Y."/>
            <person name="Cao H."/>
            <person name="Gao B."/>
            <person name="Zhao Z."/>
        </authorList>
    </citation>
    <scope>NUCLEOTIDE SEQUENCE [LARGE SCALE GENOMIC DNA]</scope>
    <source>
        <strain evidence="8 9">MKS20</strain>
    </source>
</reference>
<keyword evidence="6 7" id="KW-0472">Membrane</keyword>
<evidence type="ECO:0000313" key="9">
    <source>
        <dbReference type="Proteomes" id="UP001201273"/>
    </source>
</evidence>
<dbReference type="Proteomes" id="UP001201273">
    <property type="component" value="Unassembled WGS sequence"/>
</dbReference>
<keyword evidence="9" id="KW-1185">Reference proteome</keyword>
<evidence type="ECO:0000313" key="8">
    <source>
        <dbReference type="EMBL" id="MCE2594453.1"/>
    </source>
</evidence>
<keyword evidence="4 7" id="KW-0812">Transmembrane</keyword>
<proteinExistence type="inferred from homology"/>
<evidence type="ECO:0000256" key="2">
    <source>
        <dbReference type="ARBA" id="ARBA00005362"/>
    </source>
</evidence>
<evidence type="ECO:0000256" key="3">
    <source>
        <dbReference type="ARBA" id="ARBA00022475"/>
    </source>
</evidence>
<evidence type="ECO:0000256" key="7">
    <source>
        <dbReference type="SAM" id="Phobius"/>
    </source>
</evidence>
<evidence type="ECO:0000256" key="6">
    <source>
        <dbReference type="ARBA" id="ARBA00023136"/>
    </source>
</evidence>
<dbReference type="RefSeq" id="WP_233051996.1">
    <property type="nucleotide sequence ID" value="NZ_JAIMJA010000005.1"/>
</dbReference>
<feature type="transmembrane region" description="Helical" evidence="7">
    <location>
        <begin position="12"/>
        <end position="30"/>
    </location>
</feature>
<comment type="similarity">
    <text evidence="2">Belongs to the Smp family.</text>
</comment>
<evidence type="ECO:0000256" key="4">
    <source>
        <dbReference type="ARBA" id="ARBA00022692"/>
    </source>
</evidence>
<evidence type="ECO:0008006" key="10">
    <source>
        <dbReference type="Google" id="ProtNLM"/>
    </source>
</evidence>
<organism evidence="8 9">
    <name type="scientific">Motilimonas cestriensis</name>
    <dbReference type="NCBI Taxonomy" id="2742685"/>
    <lineage>
        <taxon>Bacteria</taxon>
        <taxon>Pseudomonadati</taxon>
        <taxon>Pseudomonadota</taxon>
        <taxon>Gammaproteobacteria</taxon>
        <taxon>Alteromonadales</taxon>
        <taxon>Alteromonadales genera incertae sedis</taxon>
        <taxon>Motilimonas</taxon>
    </lineage>
</organism>
<accession>A0ABS8W9R1</accession>
<sequence length="215" mass="24386">MTLNAKLPRLLIWRTLQLIVAVGLIGYLAYLTTNLQVLADKNRIEQTQRFGYTLTSRAANDAARYLEAEDNEELLRLVDGLSHDPLVRDVTIYNAFGVVLHQSADALPLDLVLNLSPKTTSADAREIAQNRIPYIAELFKESTKIGYLRVTLEQGKILAVMNDYQQKANELLKTMLVVALLIGFLLTRSLSKKRHWWQQLMYKSKQQQNDSASSP</sequence>
<keyword evidence="3" id="KW-1003">Cell membrane</keyword>
<dbReference type="EMBL" id="JAIMJA010000005">
    <property type="protein sequence ID" value="MCE2594453.1"/>
    <property type="molecule type" value="Genomic_DNA"/>
</dbReference>
<evidence type="ECO:0000256" key="1">
    <source>
        <dbReference type="ARBA" id="ARBA00004236"/>
    </source>
</evidence>
<name>A0ABS8W9R1_9GAMM</name>
<comment type="caution">
    <text evidence="8">The sequence shown here is derived from an EMBL/GenBank/DDBJ whole genome shotgun (WGS) entry which is preliminary data.</text>
</comment>
<dbReference type="Pfam" id="PF10144">
    <property type="entry name" value="SMP_2"/>
    <property type="match status" value="1"/>
</dbReference>
<comment type="subcellular location">
    <subcellularLocation>
        <location evidence="1">Cell membrane</location>
    </subcellularLocation>
</comment>